<accession>A0A4Y9XX63</accession>
<dbReference type="AlphaFoldDB" id="A0A4Y9XX63"/>
<dbReference type="GO" id="GO:0006121">
    <property type="term" value="P:mitochondrial electron transport, succinate to ubiquinone"/>
    <property type="evidence" value="ECO:0007669"/>
    <property type="project" value="TreeGrafter"/>
</dbReference>
<reference evidence="14 15" key="1">
    <citation type="submission" date="2019-02" db="EMBL/GenBank/DDBJ databases">
        <title>Genome sequencing of the rare red list fungi Dentipellis fragilis.</title>
        <authorList>
            <person name="Buettner E."/>
            <person name="Kellner H."/>
        </authorList>
    </citation>
    <scope>NUCLEOTIDE SEQUENCE [LARGE SCALE GENOMIC DNA]</scope>
    <source>
        <strain evidence="14 15">DSM 105465</strain>
    </source>
</reference>
<dbReference type="GO" id="GO:0020037">
    <property type="term" value="F:heme binding"/>
    <property type="evidence" value="ECO:0007669"/>
    <property type="project" value="TreeGrafter"/>
</dbReference>
<keyword evidence="8" id="KW-0496">Mitochondrion</keyword>
<feature type="region of interest" description="Disordered" evidence="12">
    <location>
        <begin position="444"/>
        <end position="469"/>
    </location>
</feature>
<dbReference type="PANTHER" id="PTHR13337:SF2">
    <property type="entry name" value="SUCCINATE DEHYDROGENASE [UBIQUINONE] CYTOCHROME B SMALL SUBUNIT, MITOCHONDRIAL"/>
    <property type="match status" value="1"/>
</dbReference>
<dbReference type="GO" id="GO:0046872">
    <property type="term" value="F:metal ion binding"/>
    <property type="evidence" value="ECO:0007669"/>
    <property type="project" value="UniProtKB-KW"/>
</dbReference>
<evidence type="ECO:0000256" key="13">
    <source>
        <dbReference type="SAM" id="Phobius"/>
    </source>
</evidence>
<keyword evidence="3" id="KW-0813">Transport</keyword>
<dbReference type="GO" id="GO:0098796">
    <property type="term" value="C:membrane protein complex"/>
    <property type="evidence" value="ECO:0007669"/>
    <property type="project" value="UniProtKB-ARBA"/>
</dbReference>
<organism evidence="14 15">
    <name type="scientific">Dentipellis fragilis</name>
    <dbReference type="NCBI Taxonomy" id="205917"/>
    <lineage>
        <taxon>Eukaryota</taxon>
        <taxon>Fungi</taxon>
        <taxon>Dikarya</taxon>
        <taxon>Basidiomycota</taxon>
        <taxon>Agaricomycotina</taxon>
        <taxon>Agaricomycetes</taxon>
        <taxon>Russulales</taxon>
        <taxon>Hericiaceae</taxon>
        <taxon>Dentipellis</taxon>
    </lineage>
</organism>
<dbReference type="GO" id="GO:0005743">
    <property type="term" value="C:mitochondrial inner membrane"/>
    <property type="evidence" value="ECO:0007669"/>
    <property type="project" value="UniProtKB-SubCell"/>
</dbReference>
<feature type="binding site" description="axial binding residue" evidence="11">
    <location>
        <position position="104"/>
    </location>
    <ligand>
        <name>heme b</name>
        <dbReference type="ChEBI" id="CHEBI:60344"/>
        <note>ligand shared with SDHC</note>
    </ligand>
    <ligandPart>
        <name>Fe</name>
        <dbReference type="ChEBI" id="CHEBI:18248"/>
    </ligandPart>
</feature>
<keyword evidence="4 13" id="KW-0812">Transmembrane</keyword>
<comment type="subcellular location">
    <subcellularLocation>
        <location evidence="1">Mitochondrion inner membrane</location>
        <topology evidence="1">Multi-pass membrane protein</topology>
    </subcellularLocation>
</comment>
<feature type="transmembrane region" description="Helical" evidence="13">
    <location>
        <begin position="607"/>
        <end position="627"/>
    </location>
</feature>
<keyword evidence="15" id="KW-1185">Reference proteome</keyword>
<protein>
    <recommendedName>
        <fullName evidence="16">Succinate dehydrogenase [ubiquinone] cytochrome b small subunit</fullName>
    </recommendedName>
</protein>
<feature type="transmembrane region" description="Helical" evidence="13">
    <location>
        <begin position="386"/>
        <end position="405"/>
    </location>
</feature>
<evidence type="ECO:0000256" key="7">
    <source>
        <dbReference type="ARBA" id="ARBA00022989"/>
    </source>
</evidence>
<evidence type="ECO:0000256" key="8">
    <source>
        <dbReference type="ARBA" id="ARBA00023128"/>
    </source>
</evidence>
<dbReference type="FunFam" id="1.20.1300.10:FF:000007">
    <property type="entry name" value="Succinate dehydrogenase [ubiquinone] cytochrome b small subunit"/>
    <property type="match status" value="1"/>
</dbReference>
<evidence type="ECO:0000256" key="1">
    <source>
        <dbReference type="ARBA" id="ARBA00004448"/>
    </source>
</evidence>
<comment type="caution">
    <text evidence="14">The sequence shown here is derived from an EMBL/GenBank/DDBJ whole genome shotgun (WGS) entry which is preliminary data.</text>
</comment>
<evidence type="ECO:0000256" key="11">
    <source>
        <dbReference type="PIRSR" id="PIRSR607992-2"/>
    </source>
</evidence>
<feature type="region of interest" description="Disordered" evidence="12">
    <location>
        <begin position="676"/>
        <end position="697"/>
    </location>
</feature>
<keyword evidence="7 13" id="KW-1133">Transmembrane helix</keyword>
<evidence type="ECO:0000256" key="2">
    <source>
        <dbReference type="ARBA" id="ARBA00007294"/>
    </source>
</evidence>
<evidence type="ECO:0000256" key="6">
    <source>
        <dbReference type="ARBA" id="ARBA00022946"/>
    </source>
</evidence>
<dbReference type="Proteomes" id="UP000298327">
    <property type="component" value="Unassembled WGS sequence"/>
</dbReference>
<evidence type="ECO:0000256" key="12">
    <source>
        <dbReference type="SAM" id="MobiDB-lite"/>
    </source>
</evidence>
<dbReference type="Pfam" id="PF05328">
    <property type="entry name" value="CybS"/>
    <property type="match status" value="1"/>
</dbReference>
<dbReference type="InterPro" id="IPR007992">
    <property type="entry name" value="CybS"/>
</dbReference>
<feature type="transmembrane region" description="Helical" evidence="13">
    <location>
        <begin position="539"/>
        <end position="559"/>
    </location>
</feature>
<feature type="binding site" evidence="10">
    <location>
        <position position="116"/>
    </location>
    <ligand>
        <name>a ubiquinone</name>
        <dbReference type="ChEBI" id="CHEBI:16389"/>
        <note>ligand shared with IP/SDHB</note>
    </ligand>
</feature>
<keyword evidence="5" id="KW-0999">Mitochondrion inner membrane</keyword>
<keyword evidence="11" id="KW-0408">Iron</keyword>
<dbReference type="OrthoDB" id="18577at2759"/>
<keyword evidence="9 13" id="KW-0472">Membrane</keyword>
<dbReference type="PANTHER" id="PTHR13337">
    <property type="entry name" value="SUCCINATE DEHYDROGENASE"/>
    <property type="match status" value="1"/>
</dbReference>
<dbReference type="STRING" id="205917.A0A4Y9XX63"/>
<dbReference type="GO" id="GO:0006099">
    <property type="term" value="P:tricarboxylic acid cycle"/>
    <property type="evidence" value="ECO:0007669"/>
    <property type="project" value="TreeGrafter"/>
</dbReference>
<keyword evidence="6" id="KW-0809">Transit peptide</keyword>
<evidence type="ECO:0008006" key="16">
    <source>
        <dbReference type="Google" id="ProtNLM"/>
    </source>
</evidence>
<feature type="compositionally biased region" description="Pro residues" evidence="12">
    <location>
        <begin position="687"/>
        <end position="697"/>
    </location>
</feature>
<evidence type="ECO:0000256" key="9">
    <source>
        <dbReference type="ARBA" id="ARBA00023136"/>
    </source>
</evidence>
<dbReference type="InterPro" id="IPR034804">
    <property type="entry name" value="SQR/QFR_C/D"/>
</dbReference>
<evidence type="ECO:0000313" key="14">
    <source>
        <dbReference type="EMBL" id="TFY54736.1"/>
    </source>
</evidence>
<evidence type="ECO:0000256" key="3">
    <source>
        <dbReference type="ARBA" id="ARBA00022448"/>
    </source>
</evidence>
<evidence type="ECO:0000313" key="15">
    <source>
        <dbReference type="Proteomes" id="UP000298327"/>
    </source>
</evidence>
<dbReference type="EMBL" id="SEOQ01000993">
    <property type="protein sequence ID" value="TFY54736.1"/>
    <property type="molecule type" value="Genomic_DNA"/>
</dbReference>
<dbReference type="CDD" id="cd03496">
    <property type="entry name" value="SQR_TypeC_CybS"/>
    <property type="match status" value="1"/>
</dbReference>
<name>A0A4Y9XX63_9AGAM</name>
<comment type="similarity">
    <text evidence="2">Belongs to the CybS family.</text>
</comment>
<gene>
    <name evidence="14" type="ORF">EVG20_g9587</name>
</gene>
<evidence type="ECO:0000256" key="4">
    <source>
        <dbReference type="ARBA" id="ARBA00022692"/>
    </source>
</evidence>
<keyword evidence="11" id="KW-0479">Metal-binding</keyword>
<sequence>MASSSVLRSAVARNITPNVARRSVLQFARSNSKFAYVPGGPIYRGTVNDPTTFPPPSKSHGSYHWTFERLLSAGLVPLTAAAFVTSGTSAPLLDGLLAVTLVMHSHIGFDSCVVDYLHERKFPVIGKIAKWTLRATTVGVLAGIYQFNTNDVGLTELIRGVWTAGAQLPTFPSGQGRNLLRTGAAASGVQVAFGLQRNASLDDFTPSRRCHCLVHAPIVRGTRTRWLLRPSDVRLTSLCYMHTASIVSPPGWQFPLGCLWFPLAIRPFYHPPTSSHLDTHAWFSARSDDYRLGCRRSPGSSSQSRCCPPYTLTTTMTMTMTTTAGRTTLHPYLRTSSSGNKYCHDDDDHVGDHEQYRISRRHCRRNRCVLPLALLLPRIGNTTLCLVPRDTAIAIFGSLIAFFMYRRRRAAAQHAYSSVAQHQRTDSEAGLIPAQERQLQMEPLQGGDSYDPAPSLPPPPPESIGSGAPPLPMHAPIVREFERADFGPSPPISLQSVLGIYAAALMHVRLAPQDLRRSWCSREAARESMGIYSSPRSHVHVAAPGFWLLFVAAALLPGARAECYVYDESIAFPFFHSELGRASPTAATHSDPYVHLYIILPADYNLFAPRTAVVLVAAIVAGGYYFYCRRNVQRQAYALTPQHEVGVMLMQQQQQPLSGSYNPLLGSPLHGGETGVPTLESYDQPLSAPPPLVSGRV</sequence>
<dbReference type="GO" id="GO:0048039">
    <property type="term" value="F:ubiquinone binding"/>
    <property type="evidence" value="ECO:0007669"/>
    <property type="project" value="TreeGrafter"/>
</dbReference>
<evidence type="ECO:0000256" key="5">
    <source>
        <dbReference type="ARBA" id="ARBA00022792"/>
    </source>
</evidence>
<dbReference type="Gene3D" id="1.20.1300.10">
    <property type="entry name" value="Fumarate reductase/succinate dehydrogenase, transmembrane subunit"/>
    <property type="match status" value="1"/>
</dbReference>
<evidence type="ECO:0000256" key="10">
    <source>
        <dbReference type="PIRSR" id="PIRSR607992-1"/>
    </source>
</evidence>
<proteinExistence type="inferred from homology"/>